<evidence type="ECO:0000256" key="1">
    <source>
        <dbReference type="SAM" id="MobiDB-lite"/>
    </source>
</evidence>
<gene>
    <name evidence="2" type="ORF">CMQ_3888</name>
</gene>
<dbReference type="GeneID" id="25977037"/>
<feature type="compositionally biased region" description="Basic and acidic residues" evidence="1">
    <location>
        <begin position="20"/>
        <end position="32"/>
    </location>
</feature>
<proteinExistence type="predicted"/>
<evidence type="ECO:0000313" key="2">
    <source>
        <dbReference type="EMBL" id="EFX05819.1"/>
    </source>
</evidence>
<dbReference type="EMBL" id="GL629735">
    <property type="protein sequence ID" value="EFX05819.1"/>
    <property type="molecule type" value="Genomic_DNA"/>
</dbReference>
<accession>F0X8V9</accession>
<dbReference type="HOGENOM" id="CLU_1970795_0_0_1"/>
<reference evidence="2 3" key="1">
    <citation type="journal article" date="2011" name="Proc. Natl. Acad. Sci. U.S.A.">
        <title>Genome and transcriptome analyses of the mountain pine beetle-fungal symbiont Grosmannia clavigera, a lodgepole pine pathogen.</title>
        <authorList>
            <person name="DiGuistini S."/>
            <person name="Wang Y."/>
            <person name="Liao N.Y."/>
            <person name="Taylor G."/>
            <person name="Tanguay P."/>
            <person name="Feau N."/>
            <person name="Henrissat B."/>
            <person name="Chan S.K."/>
            <person name="Hesse-Orce U."/>
            <person name="Alamouti S.M."/>
            <person name="Tsui C.K.M."/>
            <person name="Docking R.T."/>
            <person name="Levasseur A."/>
            <person name="Haridas S."/>
            <person name="Robertson G."/>
            <person name="Birol I."/>
            <person name="Holt R.A."/>
            <person name="Marra M.A."/>
            <person name="Hamelin R.C."/>
            <person name="Hirst M."/>
            <person name="Jones S.J.M."/>
            <person name="Bohlmann J."/>
            <person name="Breuil C."/>
        </authorList>
    </citation>
    <scope>NUCLEOTIDE SEQUENCE [LARGE SCALE GENOMIC DNA]</scope>
    <source>
        <strain evidence="3">kw1407 / UAMH 11150</strain>
    </source>
</reference>
<name>F0X8V9_GROCL</name>
<dbReference type="RefSeq" id="XP_014175301.1">
    <property type="nucleotide sequence ID" value="XM_014319826.1"/>
</dbReference>
<feature type="region of interest" description="Disordered" evidence="1">
    <location>
        <begin position="19"/>
        <end position="38"/>
    </location>
</feature>
<organism evidence="3">
    <name type="scientific">Grosmannia clavigera (strain kw1407 / UAMH 11150)</name>
    <name type="common">Blue stain fungus</name>
    <name type="synonym">Graphiocladiella clavigera</name>
    <dbReference type="NCBI Taxonomy" id="655863"/>
    <lineage>
        <taxon>Eukaryota</taxon>
        <taxon>Fungi</taxon>
        <taxon>Dikarya</taxon>
        <taxon>Ascomycota</taxon>
        <taxon>Pezizomycotina</taxon>
        <taxon>Sordariomycetes</taxon>
        <taxon>Sordariomycetidae</taxon>
        <taxon>Ophiostomatales</taxon>
        <taxon>Ophiostomataceae</taxon>
        <taxon>Leptographium</taxon>
    </lineage>
</organism>
<keyword evidence="3" id="KW-1185">Reference proteome</keyword>
<sequence length="127" mass="13943">MTVIRPGFRLPVGLVSRTAKSTDDQLASRKTEPTSSVPKKRHLVTITVPDGSLTSSAAICGRIRQLVREQVSLRRAAAWTRRSTAYRSRLQPTRPTSRGPNTVCVRMPSHLLVNPVAIVQRCISAGE</sequence>
<dbReference type="Proteomes" id="UP000007796">
    <property type="component" value="Unassembled WGS sequence"/>
</dbReference>
<dbReference type="AlphaFoldDB" id="F0X8V9"/>
<dbReference type="InParanoid" id="F0X8V9"/>
<protein>
    <submittedName>
        <fullName evidence="2">Uncharacterized protein</fullName>
    </submittedName>
</protein>
<evidence type="ECO:0000313" key="3">
    <source>
        <dbReference type="Proteomes" id="UP000007796"/>
    </source>
</evidence>